<dbReference type="Gene3D" id="2.60.120.620">
    <property type="entry name" value="q2cbj1_9rhob like domain"/>
    <property type="match status" value="1"/>
</dbReference>
<dbReference type="Pfam" id="PF13640">
    <property type="entry name" value="2OG-FeII_Oxy_3"/>
    <property type="match status" value="1"/>
</dbReference>
<evidence type="ECO:0000256" key="1">
    <source>
        <dbReference type="ARBA" id="ARBA00001961"/>
    </source>
</evidence>
<organism evidence="7">
    <name type="scientific">Proboscia inermis</name>
    <dbReference type="NCBI Taxonomy" id="420281"/>
    <lineage>
        <taxon>Eukaryota</taxon>
        <taxon>Sar</taxon>
        <taxon>Stramenopiles</taxon>
        <taxon>Ochrophyta</taxon>
        <taxon>Bacillariophyta</taxon>
        <taxon>Coscinodiscophyceae</taxon>
        <taxon>Rhizosoleniophycidae</taxon>
        <taxon>Rhizosoleniales</taxon>
        <taxon>Rhizosoleniaceae</taxon>
        <taxon>Proboscia</taxon>
    </lineage>
</organism>
<keyword evidence="2" id="KW-0479">Metal-binding</keyword>
<dbReference type="InterPro" id="IPR045054">
    <property type="entry name" value="P4HA-like"/>
</dbReference>
<proteinExistence type="predicted"/>
<evidence type="ECO:0000256" key="3">
    <source>
        <dbReference type="ARBA" id="ARBA00022964"/>
    </source>
</evidence>
<dbReference type="InterPro" id="IPR005123">
    <property type="entry name" value="Oxoglu/Fe-dep_dioxygenase_dom"/>
</dbReference>
<keyword evidence="4" id="KW-0560">Oxidoreductase</keyword>
<dbReference type="PANTHER" id="PTHR10869:SF241">
    <property type="entry name" value="FE2OG DIOXYGENASE DOMAIN-CONTAINING PROTEIN"/>
    <property type="match status" value="1"/>
</dbReference>
<name>A0A7S0C5A9_9STRA</name>
<reference evidence="7" key="1">
    <citation type="submission" date="2021-01" db="EMBL/GenBank/DDBJ databases">
        <authorList>
            <person name="Corre E."/>
            <person name="Pelletier E."/>
            <person name="Niang G."/>
            <person name="Scheremetjew M."/>
            <person name="Finn R."/>
            <person name="Kale V."/>
            <person name="Holt S."/>
            <person name="Cochrane G."/>
            <person name="Meng A."/>
            <person name="Brown T."/>
            <person name="Cohen L."/>
        </authorList>
    </citation>
    <scope>NUCLEOTIDE SEQUENCE</scope>
    <source>
        <strain evidence="7">CCAP1064/1</strain>
    </source>
</reference>
<dbReference type="PANTHER" id="PTHR10869">
    <property type="entry name" value="PROLYL 4-HYDROXYLASE ALPHA SUBUNIT"/>
    <property type="match status" value="1"/>
</dbReference>
<evidence type="ECO:0000256" key="5">
    <source>
        <dbReference type="ARBA" id="ARBA00023004"/>
    </source>
</evidence>
<keyword evidence="5" id="KW-0408">Iron</keyword>
<dbReference type="GO" id="GO:0005783">
    <property type="term" value="C:endoplasmic reticulum"/>
    <property type="evidence" value="ECO:0007669"/>
    <property type="project" value="TreeGrafter"/>
</dbReference>
<evidence type="ECO:0000256" key="4">
    <source>
        <dbReference type="ARBA" id="ARBA00023002"/>
    </source>
</evidence>
<accession>A0A7S0C5A9</accession>
<comment type="cofactor">
    <cofactor evidence="1">
        <name>L-ascorbate</name>
        <dbReference type="ChEBI" id="CHEBI:38290"/>
    </cofactor>
</comment>
<sequence length="254" mass="28187">MLKNFSKTKVDTKSNYKMQQNDYSTEFILIDCINKCNDESLEHPQNALVVSDINLPGKKNANSLCGSVDGVLSDAECETIIKRAEGMGFMSAMMNGGEGEIFRPEVQKSGRCIIDDVDFANVIFNRIKNCLPSVIINGWGLECDLVGLNERMHVLRYDNGEYFAPHQDGSYSKNSNTRSFLTVVVYLNSGGGLDFEGGTSNFVSPYETENSVTKFVPKRGGVLAFDHSLLHEGAAVVRGTKYCIRTDVMYTQRN</sequence>
<dbReference type="EMBL" id="HBEL01018411">
    <property type="protein sequence ID" value="CAD8412634.1"/>
    <property type="molecule type" value="Transcribed_RNA"/>
</dbReference>
<dbReference type="GO" id="GO:0004656">
    <property type="term" value="F:procollagen-proline 4-dioxygenase activity"/>
    <property type="evidence" value="ECO:0007669"/>
    <property type="project" value="TreeGrafter"/>
</dbReference>
<dbReference type="SMART" id="SM00702">
    <property type="entry name" value="P4Hc"/>
    <property type="match status" value="1"/>
</dbReference>
<evidence type="ECO:0000259" key="6">
    <source>
        <dbReference type="PROSITE" id="PS51471"/>
    </source>
</evidence>
<evidence type="ECO:0000256" key="2">
    <source>
        <dbReference type="ARBA" id="ARBA00022723"/>
    </source>
</evidence>
<dbReference type="InterPro" id="IPR044862">
    <property type="entry name" value="Pro_4_hyd_alph_FE2OG_OXY"/>
</dbReference>
<dbReference type="GO" id="GO:0005506">
    <property type="term" value="F:iron ion binding"/>
    <property type="evidence" value="ECO:0007669"/>
    <property type="project" value="InterPro"/>
</dbReference>
<protein>
    <recommendedName>
        <fullName evidence="6">Fe2OG dioxygenase domain-containing protein</fullName>
    </recommendedName>
</protein>
<dbReference type="InterPro" id="IPR006620">
    <property type="entry name" value="Pro_4_hyd_alph"/>
</dbReference>
<feature type="domain" description="Fe2OG dioxygenase" evidence="6">
    <location>
        <begin position="148"/>
        <end position="250"/>
    </location>
</feature>
<gene>
    <name evidence="7" type="ORF">PINE0816_LOCUS8762</name>
</gene>
<keyword evidence="3" id="KW-0223">Dioxygenase</keyword>
<evidence type="ECO:0000313" key="7">
    <source>
        <dbReference type="EMBL" id="CAD8412634.1"/>
    </source>
</evidence>
<dbReference type="GO" id="GO:0031418">
    <property type="term" value="F:L-ascorbic acid binding"/>
    <property type="evidence" value="ECO:0007669"/>
    <property type="project" value="InterPro"/>
</dbReference>
<dbReference type="AlphaFoldDB" id="A0A7S0C5A9"/>
<dbReference type="PROSITE" id="PS51471">
    <property type="entry name" value="FE2OG_OXY"/>
    <property type="match status" value="1"/>
</dbReference>